<evidence type="ECO:0000256" key="1">
    <source>
        <dbReference type="SAM" id="MobiDB-lite"/>
    </source>
</evidence>
<evidence type="ECO:0000313" key="3">
    <source>
        <dbReference type="Proteomes" id="UP001148614"/>
    </source>
</evidence>
<organism evidence="2 3">
    <name type="scientific">Xylaria arbuscula</name>
    <dbReference type="NCBI Taxonomy" id="114810"/>
    <lineage>
        <taxon>Eukaryota</taxon>
        <taxon>Fungi</taxon>
        <taxon>Dikarya</taxon>
        <taxon>Ascomycota</taxon>
        <taxon>Pezizomycotina</taxon>
        <taxon>Sordariomycetes</taxon>
        <taxon>Xylariomycetidae</taxon>
        <taxon>Xylariales</taxon>
        <taxon>Xylariaceae</taxon>
        <taxon>Xylaria</taxon>
    </lineage>
</organism>
<dbReference type="AlphaFoldDB" id="A0A9W8N7T5"/>
<feature type="region of interest" description="Disordered" evidence="1">
    <location>
        <begin position="329"/>
        <end position="479"/>
    </location>
</feature>
<evidence type="ECO:0008006" key="4">
    <source>
        <dbReference type="Google" id="ProtNLM"/>
    </source>
</evidence>
<dbReference type="VEuPathDB" id="FungiDB:F4678DRAFT_472186"/>
<feature type="compositionally biased region" description="Low complexity" evidence="1">
    <location>
        <begin position="275"/>
        <end position="287"/>
    </location>
</feature>
<name>A0A9W8N7T5_9PEZI</name>
<dbReference type="InterPro" id="IPR014756">
    <property type="entry name" value="Ig_E-set"/>
</dbReference>
<dbReference type="CDD" id="cd02859">
    <property type="entry name" value="E_set_AMPKbeta_like_N"/>
    <property type="match status" value="1"/>
</dbReference>
<dbReference type="InterPro" id="IPR013783">
    <property type="entry name" value="Ig-like_fold"/>
</dbReference>
<accession>A0A9W8N7T5</accession>
<dbReference type="EMBL" id="JANPWZ010002067">
    <property type="protein sequence ID" value="KAJ3561456.1"/>
    <property type="molecule type" value="Genomic_DNA"/>
</dbReference>
<sequence>MSFSRVPVTFTFHRRGVHPPLFVAGSFSKPPWEPQEMNASIDQHGDYIFTKQVMVDECSEIQYKFRHASGDWWALDPDADTVTDEHGNLNSLLYSPTIKAAQEITLLQEINASKAVDTASGNTKTETTEPIQDTDATDEIPANLNPLRLNPVGEDVSTPMDEIASTAAEVADTASQLDEDDFETDNGDTFPMFSHECFAPSSDQEEPELECDTVEMTPESIDGMDLNVDDPRLEHFPSDRESIFATVRRVSATVDLDPTVVDKITLSPVITARPSFASSSSPMEASFGMDNDENDTADEQPEAITPPLASIASRQSLQSIAEGEETLFDIAGRDEPTPVQYIGPIEKPAPSLVSMGSDEGVSMNITPRKPMIEPDDTKTLHEEAQPKPTTTETIYDKTQLEPITPAPDEPTADGSADQIDQTSSNSSSGGVSSASKPSEQIDQLDVQKDPTNGERPHSPPSSMYSIHDNTTTNNNNKGGDWVRTFFRTVLVDWIGDLFCWLCSRNLGQV</sequence>
<feature type="compositionally biased region" description="Acidic residues" evidence="1">
    <location>
        <begin position="290"/>
        <end position="301"/>
    </location>
</feature>
<proteinExistence type="predicted"/>
<feature type="region of interest" description="Disordered" evidence="1">
    <location>
        <begin position="275"/>
        <end position="301"/>
    </location>
</feature>
<feature type="compositionally biased region" description="Basic and acidic residues" evidence="1">
    <location>
        <begin position="370"/>
        <end position="385"/>
    </location>
</feature>
<gene>
    <name evidence="2" type="ORF">NPX13_g8941</name>
</gene>
<feature type="compositionally biased region" description="Basic and acidic residues" evidence="1">
    <location>
        <begin position="445"/>
        <end position="457"/>
    </location>
</feature>
<feature type="compositionally biased region" description="Low complexity" evidence="1">
    <location>
        <begin position="423"/>
        <end position="438"/>
    </location>
</feature>
<dbReference type="Proteomes" id="UP001148614">
    <property type="component" value="Unassembled WGS sequence"/>
</dbReference>
<protein>
    <recommendedName>
        <fullName evidence="4">AMP-activated protein kinase glycogen-binding domain-containing protein</fullName>
    </recommendedName>
</protein>
<dbReference type="SUPFAM" id="SSF81296">
    <property type="entry name" value="E set domains"/>
    <property type="match status" value="1"/>
</dbReference>
<dbReference type="Gene3D" id="2.60.40.10">
    <property type="entry name" value="Immunoglobulins"/>
    <property type="match status" value="1"/>
</dbReference>
<comment type="caution">
    <text evidence="2">The sequence shown here is derived from an EMBL/GenBank/DDBJ whole genome shotgun (WGS) entry which is preliminary data.</text>
</comment>
<reference evidence="2" key="1">
    <citation type="submission" date="2022-07" db="EMBL/GenBank/DDBJ databases">
        <title>Genome Sequence of Xylaria arbuscula.</title>
        <authorList>
            <person name="Buettner E."/>
        </authorList>
    </citation>
    <scope>NUCLEOTIDE SEQUENCE</scope>
    <source>
        <strain evidence="2">VT107</strain>
    </source>
</reference>
<keyword evidence="3" id="KW-1185">Reference proteome</keyword>
<evidence type="ECO:0000313" key="2">
    <source>
        <dbReference type="EMBL" id="KAJ3561456.1"/>
    </source>
</evidence>